<evidence type="ECO:0000256" key="3">
    <source>
        <dbReference type="ARBA" id="ARBA00022946"/>
    </source>
</evidence>
<accession>A0AAE1ISD4</accession>
<dbReference type="Pfam" id="PF02536">
    <property type="entry name" value="mTERF"/>
    <property type="match status" value="1"/>
</dbReference>
<keyword evidence="2" id="KW-0806">Transcription termination</keyword>
<keyword evidence="3" id="KW-0809">Transit peptide</keyword>
<evidence type="ECO:0000313" key="5">
    <source>
        <dbReference type="Proteomes" id="UP001293593"/>
    </source>
</evidence>
<evidence type="ECO:0000256" key="2">
    <source>
        <dbReference type="ARBA" id="ARBA00022472"/>
    </source>
</evidence>
<dbReference type="EMBL" id="JAWXYG010000013">
    <property type="protein sequence ID" value="KAK4255963.1"/>
    <property type="molecule type" value="Genomic_DNA"/>
</dbReference>
<organism evidence="4 5">
    <name type="scientific">Acacia crassicarpa</name>
    <name type="common">northern wattle</name>
    <dbReference type="NCBI Taxonomy" id="499986"/>
    <lineage>
        <taxon>Eukaryota</taxon>
        <taxon>Viridiplantae</taxon>
        <taxon>Streptophyta</taxon>
        <taxon>Embryophyta</taxon>
        <taxon>Tracheophyta</taxon>
        <taxon>Spermatophyta</taxon>
        <taxon>Magnoliopsida</taxon>
        <taxon>eudicotyledons</taxon>
        <taxon>Gunneridae</taxon>
        <taxon>Pentapetalae</taxon>
        <taxon>rosids</taxon>
        <taxon>fabids</taxon>
        <taxon>Fabales</taxon>
        <taxon>Fabaceae</taxon>
        <taxon>Caesalpinioideae</taxon>
        <taxon>mimosoid clade</taxon>
        <taxon>Acacieae</taxon>
        <taxon>Acacia</taxon>
    </lineage>
</organism>
<comment type="caution">
    <text evidence="4">The sequence shown here is derived from an EMBL/GenBank/DDBJ whole genome shotgun (WGS) entry which is preliminary data.</text>
</comment>
<dbReference type="GO" id="GO:0006353">
    <property type="term" value="P:DNA-templated transcription termination"/>
    <property type="evidence" value="ECO:0007669"/>
    <property type="project" value="UniProtKB-KW"/>
</dbReference>
<name>A0AAE1ISD4_9FABA</name>
<protein>
    <submittedName>
        <fullName evidence="4">Uncharacterized protein</fullName>
    </submittedName>
</protein>
<dbReference type="SMART" id="SM00733">
    <property type="entry name" value="Mterf"/>
    <property type="match status" value="6"/>
</dbReference>
<keyword evidence="2" id="KW-0804">Transcription</keyword>
<dbReference type="Proteomes" id="UP001293593">
    <property type="component" value="Unassembled WGS sequence"/>
</dbReference>
<comment type="similarity">
    <text evidence="1">Belongs to the mTERF family.</text>
</comment>
<keyword evidence="2" id="KW-0805">Transcription regulation</keyword>
<keyword evidence="5" id="KW-1185">Reference proteome</keyword>
<evidence type="ECO:0000313" key="4">
    <source>
        <dbReference type="EMBL" id="KAK4255963.1"/>
    </source>
</evidence>
<gene>
    <name evidence="4" type="ORF">QN277_008887</name>
</gene>
<dbReference type="PANTHER" id="PTHR13068:SF166">
    <property type="entry name" value="TRANSCRIPTION TERMINATION FACTOR MTERF15, MITOCHONDRIAL-LIKE"/>
    <property type="match status" value="1"/>
</dbReference>
<dbReference type="InterPro" id="IPR038538">
    <property type="entry name" value="MTERF_sf"/>
</dbReference>
<dbReference type="FunFam" id="1.25.70.10:FF:000001">
    <property type="entry name" value="Mitochondrial transcription termination factor-like"/>
    <property type="match status" value="1"/>
</dbReference>
<dbReference type="InterPro" id="IPR003690">
    <property type="entry name" value="MTERF"/>
</dbReference>
<proteinExistence type="inferred from homology"/>
<reference evidence="4" key="1">
    <citation type="submission" date="2023-10" db="EMBL/GenBank/DDBJ databases">
        <title>Chromosome-level genome of the transformable northern wattle, Acacia crassicarpa.</title>
        <authorList>
            <person name="Massaro I."/>
            <person name="Sinha N.R."/>
            <person name="Poethig S."/>
            <person name="Leichty A.R."/>
        </authorList>
    </citation>
    <scope>NUCLEOTIDE SEQUENCE</scope>
    <source>
        <strain evidence="4">Acra3RX</strain>
        <tissue evidence="4">Leaf</tissue>
    </source>
</reference>
<evidence type="ECO:0000256" key="1">
    <source>
        <dbReference type="ARBA" id="ARBA00007692"/>
    </source>
</evidence>
<sequence>MFTFLRRAIPYRRHIINAFSPSTFQLQLLLQTQWSSVRYANSNASNGNSFAVSYLIDSCGFSPQKAEAVSKRVSLETRDKSDLVIEFLKSHGFSQPQIRRLIGSYPKLLRSDPEKTFLPKIEFFKSRGISSSHIPRLINSTPSILRTSLSKRLIPSFNFLRDLFQSDEKLIKSLQYCSAILLDPKTFVVPKMELLREAGVPQSNIIKYLQFFSRTVIFSHGRLKKAVEEVTKLGFDPLKFQFLVAVHVCISLKKSTRDKKADVYKKWGCSDNDIVAAFRKFPVCMQLAEDQIDAKFEFLVNQLGCNPSIIIKYVSVLGYSLKKRIVPRAAVLQVLLSKGLMKSETFLVNFMHTEKDFLRRVVLCHGQQVANELLELYRTKLDQAR</sequence>
<dbReference type="Gene3D" id="1.25.70.10">
    <property type="entry name" value="Transcription termination factor 3, mitochondrial"/>
    <property type="match status" value="1"/>
</dbReference>
<dbReference type="PANTHER" id="PTHR13068">
    <property type="entry name" value="CGI-12 PROTEIN-RELATED"/>
    <property type="match status" value="1"/>
</dbReference>
<dbReference type="AlphaFoldDB" id="A0AAE1ISD4"/>
<dbReference type="GO" id="GO:0003676">
    <property type="term" value="F:nucleic acid binding"/>
    <property type="evidence" value="ECO:0007669"/>
    <property type="project" value="InterPro"/>
</dbReference>